<proteinExistence type="predicted"/>
<dbReference type="EMBL" id="SOSA01000746">
    <property type="protein sequence ID" value="THC88895.1"/>
    <property type="molecule type" value="Genomic_DNA"/>
</dbReference>
<reference evidence="2 3" key="1">
    <citation type="submission" date="2019-03" db="EMBL/GenBank/DDBJ databases">
        <title>The genome sequence of a newly discovered highly antifungal drug resistant Aspergillus species, Aspergillus tanneri NIH 1004.</title>
        <authorList>
            <person name="Mounaud S."/>
            <person name="Singh I."/>
            <person name="Joardar V."/>
            <person name="Pakala S."/>
            <person name="Pakala S."/>
            <person name="Venepally P."/>
            <person name="Hoover J."/>
            <person name="Nierman W."/>
            <person name="Chung J."/>
            <person name="Losada L."/>
        </authorList>
    </citation>
    <scope>NUCLEOTIDE SEQUENCE [LARGE SCALE GENOMIC DNA]</scope>
    <source>
        <strain evidence="2 3">NIH1004</strain>
    </source>
</reference>
<keyword evidence="3" id="KW-1185">Reference proteome</keyword>
<organism evidence="2 3">
    <name type="scientific">Aspergillus tanneri</name>
    <dbReference type="NCBI Taxonomy" id="1220188"/>
    <lineage>
        <taxon>Eukaryota</taxon>
        <taxon>Fungi</taxon>
        <taxon>Dikarya</taxon>
        <taxon>Ascomycota</taxon>
        <taxon>Pezizomycotina</taxon>
        <taxon>Eurotiomycetes</taxon>
        <taxon>Eurotiomycetidae</taxon>
        <taxon>Eurotiales</taxon>
        <taxon>Aspergillaceae</taxon>
        <taxon>Aspergillus</taxon>
        <taxon>Aspergillus subgen. Circumdati</taxon>
    </lineage>
</organism>
<dbReference type="AlphaFoldDB" id="A0A4S3J2J3"/>
<evidence type="ECO:0000313" key="3">
    <source>
        <dbReference type="Proteomes" id="UP000308092"/>
    </source>
</evidence>
<protein>
    <submittedName>
        <fullName evidence="2">Uncharacterized protein</fullName>
    </submittedName>
</protein>
<accession>A0A4S3J2J3</accession>
<comment type="caution">
    <text evidence="2">The sequence shown here is derived from an EMBL/GenBank/DDBJ whole genome shotgun (WGS) entry which is preliminary data.</text>
</comment>
<evidence type="ECO:0000313" key="2">
    <source>
        <dbReference type="EMBL" id="THC88895.1"/>
    </source>
</evidence>
<evidence type="ECO:0000256" key="1">
    <source>
        <dbReference type="SAM" id="MobiDB-lite"/>
    </source>
</evidence>
<feature type="region of interest" description="Disordered" evidence="1">
    <location>
        <begin position="1"/>
        <end position="22"/>
    </location>
</feature>
<dbReference type="Proteomes" id="UP000308092">
    <property type="component" value="Unassembled WGS sequence"/>
</dbReference>
<sequence>MVSKRARGTTAAQHQESHAAHVPTTQSECLRFNVIAHSVVNPSVVFYGSRTGNSTSANAFYYYASVAVALQLLSPADASLPQGYEAVATSCFCLQISWMQLVVIQKWIKRGGHVSGRKNFAAIQSVQPTSRRIDDTPTSFLFQWATSRHVFAYV</sequence>
<name>A0A4S3J2J3_9EURO</name>
<dbReference type="VEuPathDB" id="FungiDB:EYZ11_011658"/>
<gene>
    <name evidence="2" type="ORF">EYZ11_011658</name>
</gene>